<organism evidence="2 3">
    <name type="scientific">Ramlibacter aquaticus</name>
    <dbReference type="NCBI Taxonomy" id="2780094"/>
    <lineage>
        <taxon>Bacteria</taxon>
        <taxon>Pseudomonadati</taxon>
        <taxon>Pseudomonadota</taxon>
        <taxon>Betaproteobacteria</taxon>
        <taxon>Burkholderiales</taxon>
        <taxon>Comamonadaceae</taxon>
        <taxon>Ramlibacter</taxon>
    </lineage>
</organism>
<dbReference type="Pfam" id="PF04402">
    <property type="entry name" value="SIMPL"/>
    <property type="match status" value="1"/>
</dbReference>
<dbReference type="EMBL" id="JADDOJ010000023">
    <property type="protein sequence ID" value="MBE7940479.1"/>
    <property type="molecule type" value="Genomic_DNA"/>
</dbReference>
<dbReference type="Gene3D" id="3.30.110.170">
    <property type="entry name" value="Protein of unknown function (DUF541), domain 1"/>
    <property type="match status" value="1"/>
</dbReference>
<protein>
    <submittedName>
        <fullName evidence="2">SIMPL domain-containing protein</fullName>
    </submittedName>
</protein>
<gene>
    <name evidence="2" type="ORF">IM725_07840</name>
</gene>
<dbReference type="Proteomes" id="UP000715965">
    <property type="component" value="Unassembled WGS sequence"/>
</dbReference>
<evidence type="ECO:0000313" key="2">
    <source>
        <dbReference type="EMBL" id="MBE7940479.1"/>
    </source>
</evidence>
<dbReference type="InterPro" id="IPR007497">
    <property type="entry name" value="SIMPL/DUF541"/>
</dbReference>
<dbReference type="RefSeq" id="WP_193780032.1">
    <property type="nucleotide sequence ID" value="NZ_JADDOJ010000023.1"/>
</dbReference>
<evidence type="ECO:0000256" key="1">
    <source>
        <dbReference type="SAM" id="SignalP"/>
    </source>
</evidence>
<proteinExistence type="predicted"/>
<accession>A0ABR9SDP5</accession>
<dbReference type="PANTHER" id="PTHR34387">
    <property type="entry name" value="SLR1258 PROTEIN"/>
    <property type="match status" value="1"/>
</dbReference>
<dbReference type="PANTHER" id="PTHR34387:SF1">
    <property type="entry name" value="PERIPLASMIC IMMUNOGENIC PROTEIN"/>
    <property type="match status" value="1"/>
</dbReference>
<dbReference type="InterPro" id="IPR052022">
    <property type="entry name" value="26kDa_periplasmic_antigen"/>
</dbReference>
<sequence length="231" mass="23902">MKRLVLATLAAALAVPALAGAAAPVPENVLQLSASGVVEARQDLLSMTLSASRDAPEAATVQAQLQAVLEAALAEARRSAQPGQMDVRTGAFSIVPRYTQGRMAGWQGQAQLVLEGRDFGRIAQAAGRIPGMTVQGVAMGLSREQRARVEGEAQQQAVERFKARATELAKGFGFGGYTLREVSVNTNEPGGFMPQPRLMAAAAAEGGGAPIPVEAGRAAVTVTVSGSVQLR</sequence>
<dbReference type="Gene3D" id="3.30.70.2970">
    <property type="entry name" value="Protein of unknown function (DUF541), domain 2"/>
    <property type="match status" value="1"/>
</dbReference>
<feature type="chain" id="PRO_5047013836" evidence="1">
    <location>
        <begin position="22"/>
        <end position="231"/>
    </location>
</feature>
<keyword evidence="3" id="KW-1185">Reference proteome</keyword>
<reference evidence="2 3" key="1">
    <citation type="submission" date="2020-10" db="EMBL/GenBank/DDBJ databases">
        <title>Draft genome of Ramlibacter aquaticus LMG 30558.</title>
        <authorList>
            <person name="Props R."/>
        </authorList>
    </citation>
    <scope>NUCLEOTIDE SEQUENCE [LARGE SCALE GENOMIC DNA]</scope>
    <source>
        <strain evidence="2 3">LMG 30558</strain>
    </source>
</reference>
<name>A0ABR9SDP5_9BURK</name>
<comment type="caution">
    <text evidence="2">The sequence shown here is derived from an EMBL/GenBank/DDBJ whole genome shotgun (WGS) entry which is preliminary data.</text>
</comment>
<keyword evidence="1" id="KW-0732">Signal</keyword>
<feature type="signal peptide" evidence="1">
    <location>
        <begin position="1"/>
        <end position="21"/>
    </location>
</feature>
<evidence type="ECO:0000313" key="3">
    <source>
        <dbReference type="Proteomes" id="UP000715965"/>
    </source>
</evidence>